<feature type="transmembrane region" description="Helical" evidence="1">
    <location>
        <begin position="215"/>
        <end position="235"/>
    </location>
</feature>
<keyword evidence="3" id="KW-1185">Reference proteome</keyword>
<keyword evidence="1" id="KW-0472">Membrane</keyword>
<evidence type="ECO:0000313" key="2">
    <source>
        <dbReference type="EMBL" id="GMH78259.1"/>
    </source>
</evidence>
<proteinExistence type="predicted"/>
<feature type="transmembrane region" description="Helical" evidence="1">
    <location>
        <begin position="397"/>
        <end position="422"/>
    </location>
</feature>
<dbReference type="AlphaFoldDB" id="A0A9W7EEH2"/>
<dbReference type="OrthoDB" id="228874at2759"/>
<feature type="transmembrane region" description="Helical" evidence="1">
    <location>
        <begin position="119"/>
        <end position="141"/>
    </location>
</feature>
<accession>A0A9W7EEH2</accession>
<feature type="transmembrane region" description="Helical" evidence="1">
    <location>
        <begin position="284"/>
        <end position="302"/>
    </location>
</feature>
<gene>
    <name evidence="2" type="ORF">TrST_g5046</name>
</gene>
<keyword evidence="1" id="KW-1133">Transmembrane helix</keyword>
<evidence type="ECO:0000256" key="1">
    <source>
        <dbReference type="SAM" id="Phobius"/>
    </source>
</evidence>
<evidence type="ECO:0000313" key="3">
    <source>
        <dbReference type="Proteomes" id="UP001165085"/>
    </source>
</evidence>
<name>A0A9W7EEH2_9STRA</name>
<comment type="caution">
    <text evidence="2">The sequence shown here is derived from an EMBL/GenBank/DDBJ whole genome shotgun (WGS) entry which is preliminary data.</text>
</comment>
<feature type="transmembrane region" description="Helical" evidence="1">
    <location>
        <begin position="256"/>
        <end position="278"/>
    </location>
</feature>
<feature type="transmembrane region" description="Helical" evidence="1">
    <location>
        <begin position="465"/>
        <end position="487"/>
    </location>
</feature>
<feature type="transmembrane region" description="Helical" evidence="1">
    <location>
        <begin position="184"/>
        <end position="203"/>
    </location>
</feature>
<dbReference type="Proteomes" id="UP001165085">
    <property type="component" value="Unassembled WGS sequence"/>
</dbReference>
<reference evidence="3" key="1">
    <citation type="journal article" date="2023" name="Commun. Biol.">
        <title>Genome analysis of Parmales, the sister group of diatoms, reveals the evolutionary specialization of diatoms from phago-mixotrophs to photoautotrophs.</title>
        <authorList>
            <person name="Ban H."/>
            <person name="Sato S."/>
            <person name="Yoshikawa S."/>
            <person name="Yamada K."/>
            <person name="Nakamura Y."/>
            <person name="Ichinomiya M."/>
            <person name="Sato N."/>
            <person name="Blanc-Mathieu R."/>
            <person name="Endo H."/>
            <person name="Kuwata A."/>
            <person name="Ogata H."/>
        </authorList>
    </citation>
    <scope>NUCLEOTIDE SEQUENCE [LARGE SCALE GENOMIC DNA]</scope>
    <source>
        <strain evidence="3">NIES 3701</strain>
    </source>
</reference>
<sequence length="575" mass="64382">MNDIELGITSSSKIHPTGKKGKIERRDSTRGDFEQHLKDTATAVAEKGLKAEGADAKEAVNTEALSKLMDGGGVSLERLSIAINWAQNFGLVMLFEVAWPESFKKWWKWIEMLGLDFDVFGGMGEDVSIVLGLLVPAWLVWEFDAGLFWERTYFGFAFMDFRGKVLEGMAMVYKAYGIPNKMGFALAVLVPVAAIVLFCVNISEGWITNSLVNAFLLVLSGLSLLSFLHQVYLWRETKVCESANEDFAKKRQENQMFFFLFFYTVAYLSGVSSCTKLLVAQETAEKIVGGILLPFYVLVPLWKLRGGAASVKAAIKEAAGEQSYQDSLGIFSKKAVKSKINEVTLKKGKEEWHDSPRWEQRLTRDSPGYKASVTAVLISPYEEEFWWWKIVLMLEKALLAIIVLVGAPSWLAVSISGCGWLASAKCRPYWDRVEDGIDILARLTTFLTCLGATLIEQGVLKGDEAWVAVTLNSLAALTLLTLVYVIGPVRLVRGAWKAWKAARRGAAARAGEKGILKMTKEQVAEITREEFEQFSDAIKWKLVEKFPNTFEFCTIREKASLFLKEDDRRDKVRAN</sequence>
<dbReference type="EMBL" id="BRXY01000219">
    <property type="protein sequence ID" value="GMH78259.1"/>
    <property type="molecule type" value="Genomic_DNA"/>
</dbReference>
<protein>
    <submittedName>
        <fullName evidence="2">Uncharacterized protein</fullName>
    </submittedName>
</protein>
<keyword evidence="1" id="KW-0812">Transmembrane</keyword>
<organism evidence="2 3">
    <name type="scientific">Triparma strigata</name>
    <dbReference type="NCBI Taxonomy" id="1606541"/>
    <lineage>
        <taxon>Eukaryota</taxon>
        <taxon>Sar</taxon>
        <taxon>Stramenopiles</taxon>
        <taxon>Ochrophyta</taxon>
        <taxon>Bolidophyceae</taxon>
        <taxon>Parmales</taxon>
        <taxon>Triparmaceae</taxon>
        <taxon>Triparma</taxon>
    </lineage>
</organism>